<keyword evidence="3" id="KW-1185">Reference proteome</keyword>
<keyword evidence="1" id="KW-0472">Membrane</keyword>
<dbReference type="InterPro" id="IPR004158">
    <property type="entry name" value="DUF247_pln"/>
</dbReference>
<dbReference type="EMBL" id="OZ034814">
    <property type="protein sequence ID" value="CAL1363384.1"/>
    <property type="molecule type" value="Genomic_DNA"/>
</dbReference>
<dbReference type="Pfam" id="PF03140">
    <property type="entry name" value="DUF247"/>
    <property type="match status" value="1"/>
</dbReference>
<name>A0AAV2D1E6_9ROSI</name>
<accession>A0AAV2D1E6</accession>
<gene>
    <name evidence="2" type="ORF">LTRI10_LOCUS9896</name>
</gene>
<keyword evidence="1" id="KW-0812">Transmembrane</keyword>
<dbReference type="PANTHER" id="PTHR31170">
    <property type="entry name" value="BNAC04G53230D PROTEIN"/>
    <property type="match status" value="1"/>
</dbReference>
<dbReference type="AlphaFoldDB" id="A0AAV2D1E6"/>
<dbReference type="Proteomes" id="UP001497516">
    <property type="component" value="Chromosome 10"/>
</dbReference>
<organism evidence="2 3">
    <name type="scientific">Linum trigynum</name>
    <dbReference type="NCBI Taxonomy" id="586398"/>
    <lineage>
        <taxon>Eukaryota</taxon>
        <taxon>Viridiplantae</taxon>
        <taxon>Streptophyta</taxon>
        <taxon>Embryophyta</taxon>
        <taxon>Tracheophyta</taxon>
        <taxon>Spermatophyta</taxon>
        <taxon>Magnoliopsida</taxon>
        <taxon>eudicotyledons</taxon>
        <taxon>Gunneridae</taxon>
        <taxon>Pentapetalae</taxon>
        <taxon>rosids</taxon>
        <taxon>fabids</taxon>
        <taxon>Malpighiales</taxon>
        <taxon>Linaceae</taxon>
        <taxon>Linum</taxon>
    </lineage>
</organism>
<feature type="transmembrane region" description="Helical" evidence="1">
    <location>
        <begin position="447"/>
        <end position="471"/>
    </location>
</feature>
<keyword evidence="1" id="KW-1133">Transmembrane helix</keyword>
<dbReference type="PANTHER" id="PTHR31170:SF25">
    <property type="entry name" value="BNAA09G04570D PROTEIN"/>
    <property type="match status" value="1"/>
</dbReference>
<sequence>MAASWSGTGSDHGYDQVEERSYEYDPINIDSLRETAAALAKRATGWTMFRVPQLMFKVNPLAYTPQFVSIGPFHRHREPSFMHRNADLQAMEGHKQVFMLRLLERTRAPNTTFQECKNAVDQVIEVLVDDHYTEMDISSELLSSIILVDACFLLEVFLKHSGITNNRMNCSVDEVMLDIEYRNIFASSGLRRDLALLENQIPFFVLERLFIVIRHNIAMPTNIEGFSLPEIAFALFKSDFNCHQEFFRRGTANEHPHYRHLLDLISNYAHPTSRHPDLPPHPPMFQLSPIVHMRNAKKLSEAGIRFEKAGKSMLLDMEFCNGVFRIPPLVINECTESLLSNLMAFEHSSCNPEDAANSHEYFASYLFLMERLVSHKEDLDIMESKGIIINQMGGREDAYKIFYNISQNFVLKNFYFAELCSRIEAQCESRKHRYLLELRKKHLKNPWTTLSVVGGTILLIFTAIQTIYTVLSYSQR</sequence>
<protein>
    <submittedName>
        <fullName evidence="2">Uncharacterized protein</fullName>
    </submittedName>
</protein>
<evidence type="ECO:0000313" key="3">
    <source>
        <dbReference type="Proteomes" id="UP001497516"/>
    </source>
</evidence>
<reference evidence="2 3" key="1">
    <citation type="submission" date="2024-04" db="EMBL/GenBank/DDBJ databases">
        <authorList>
            <person name="Fracassetti M."/>
        </authorList>
    </citation>
    <scope>NUCLEOTIDE SEQUENCE [LARGE SCALE GENOMIC DNA]</scope>
</reference>
<proteinExistence type="predicted"/>
<evidence type="ECO:0000313" key="2">
    <source>
        <dbReference type="EMBL" id="CAL1363384.1"/>
    </source>
</evidence>
<evidence type="ECO:0000256" key="1">
    <source>
        <dbReference type="SAM" id="Phobius"/>
    </source>
</evidence>